<dbReference type="InterPro" id="IPR013087">
    <property type="entry name" value="Znf_C2H2_type"/>
</dbReference>
<keyword evidence="5 11" id="KW-0863">Zinc-finger</keyword>
<keyword evidence="3" id="KW-0479">Metal-binding</keyword>
<dbReference type="AlphaFoldDB" id="A0A5N6D2H5"/>
<protein>
    <recommendedName>
        <fullName evidence="13">C2H2-type domain-containing protein</fullName>
    </recommendedName>
</protein>
<dbReference type="Pfam" id="PF04082">
    <property type="entry name" value="Fungal_trans"/>
    <property type="match status" value="1"/>
</dbReference>
<evidence type="ECO:0000256" key="5">
    <source>
        <dbReference type="ARBA" id="ARBA00022771"/>
    </source>
</evidence>
<dbReference type="GO" id="GO:0000981">
    <property type="term" value="F:DNA-binding transcription factor activity, RNA polymerase II-specific"/>
    <property type="evidence" value="ECO:0007669"/>
    <property type="project" value="InterPro"/>
</dbReference>
<dbReference type="PROSITE" id="PS50157">
    <property type="entry name" value="ZINC_FINGER_C2H2_2"/>
    <property type="match status" value="2"/>
</dbReference>
<feature type="domain" description="C2H2-type" evidence="13">
    <location>
        <begin position="14"/>
        <end position="41"/>
    </location>
</feature>
<organism evidence="14 15">
    <name type="scientific">Aspergillus parasiticus</name>
    <dbReference type="NCBI Taxonomy" id="5067"/>
    <lineage>
        <taxon>Eukaryota</taxon>
        <taxon>Fungi</taxon>
        <taxon>Dikarya</taxon>
        <taxon>Ascomycota</taxon>
        <taxon>Pezizomycotina</taxon>
        <taxon>Eurotiomycetes</taxon>
        <taxon>Eurotiomycetidae</taxon>
        <taxon>Eurotiales</taxon>
        <taxon>Aspergillaceae</taxon>
        <taxon>Aspergillus</taxon>
        <taxon>Aspergillus subgen. Circumdati</taxon>
    </lineage>
</organism>
<dbReference type="Gene3D" id="3.30.160.60">
    <property type="entry name" value="Classic Zinc Finger"/>
    <property type="match status" value="2"/>
</dbReference>
<dbReference type="CDD" id="cd12148">
    <property type="entry name" value="fungal_TF_MHR"/>
    <property type="match status" value="1"/>
</dbReference>
<evidence type="ECO:0000256" key="10">
    <source>
        <dbReference type="ARBA" id="ARBA00023242"/>
    </source>
</evidence>
<evidence type="ECO:0000256" key="1">
    <source>
        <dbReference type="ARBA" id="ARBA00004123"/>
    </source>
</evidence>
<feature type="compositionally biased region" description="Polar residues" evidence="12">
    <location>
        <begin position="146"/>
        <end position="167"/>
    </location>
</feature>
<dbReference type="SMART" id="SM00355">
    <property type="entry name" value="ZnF_C2H2"/>
    <property type="match status" value="2"/>
</dbReference>
<evidence type="ECO:0000256" key="3">
    <source>
        <dbReference type="ARBA" id="ARBA00022723"/>
    </source>
</evidence>
<keyword evidence="9" id="KW-0804">Transcription</keyword>
<dbReference type="PANTHER" id="PTHR40626">
    <property type="entry name" value="MIP31509P"/>
    <property type="match status" value="1"/>
</dbReference>
<dbReference type="GO" id="GO:0005634">
    <property type="term" value="C:nucleus"/>
    <property type="evidence" value="ECO:0007669"/>
    <property type="project" value="UniProtKB-SubCell"/>
</dbReference>
<sequence>MPPSLPRRRKKLDLECNVCGKRYTKREHLQRHERIHSGDKPFTCPVCGRCFARQDVLNRHARVHQGGSHSGIGTGDTPEDVAISPLSLQQQPGEASYVNQSQDTLSLEDCSSLLWPDSEGLLQNILAIEPGIWNQPAALMPQTLSIPPTPLQTTSHGRGTSPSNRSSIAEDGERAIQSLSGLINETFSNVTAPSALAGLTSRFLDSSLHMFFRFIVPMFPVIHQPTFVFQDCPPPLLLNAIALGALFLGTTDANLKADALWRLAHTAVATSWHTMIQQKRPYDSCNGVCLVQTMLLSQIYAALSKSRTLRTTSQVFHGLALFWASHCGMYEGREQPPLPSPDAHPEIILQAWHRWIAQETRLRTLLGLYIVDGVVSQFSGNPTFARHMANPLTLPSDESVFNAATAEDWIQASFNSRLIPSNNSRFCDVFHTLFSKDDRAGTSLSPQYSISLFQHKIVLEGIRSLVADATRTKPAPVGVPSKQDIGNAVLRLREEIIQNQHLSPSDQAVAMLQWHTICLDLVGSTARGTRRMCALHGIPQRIFGGDSRDEQDIDPRRWAQSKNARIALLHASQLQELATQLPLGMAYDINVPGAVFAAATTYSAFALAGAGKMVLPSTIDWVAVVKAASMDEQMGELGPLTTPNETLTFVHDGISARGPLRDLSYELTSIRSFFRSLSLQWSVAEEMEEVVGAWIESLLRIMSTLQLC</sequence>
<dbReference type="FunFam" id="3.30.160.60:FF:001156">
    <property type="entry name" value="Zinc finger protein 407"/>
    <property type="match status" value="1"/>
</dbReference>
<evidence type="ECO:0000256" key="6">
    <source>
        <dbReference type="ARBA" id="ARBA00022833"/>
    </source>
</evidence>
<dbReference type="EMBL" id="ML735075">
    <property type="protein sequence ID" value="KAB8199456.1"/>
    <property type="molecule type" value="Genomic_DNA"/>
</dbReference>
<proteinExistence type="inferred from homology"/>
<keyword evidence="4" id="KW-0677">Repeat</keyword>
<accession>A0A5N6D2H5</accession>
<dbReference type="VEuPathDB" id="FungiDB:BDV34DRAFT_231192"/>
<evidence type="ECO:0000256" key="12">
    <source>
        <dbReference type="SAM" id="MobiDB-lite"/>
    </source>
</evidence>
<keyword evidence="8" id="KW-0238">DNA-binding</keyword>
<evidence type="ECO:0000256" key="8">
    <source>
        <dbReference type="ARBA" id="ARBA00023125"/>
    </source>
</evidence>
<feature type="region of interest" description="Disordered" evidence="12">
    <location>
        <begin position="146"/>
        <end position="170"/>
    </location>
</feature>
<keyword evidence="7" id="KW-0805">Transcription regulation</keyword>
<name>A0A5N6D2H5_ASPPA</name>
<evidence type="ECO:0000259" key="13">
    <source>
        <dbReference type="PROSITE" id="PS50157"/>
    </source>
</evidence>
<dbReference type="GO" id="GO:0006351">
    <property type="term" value="P:DNA-templated transcription"/>
    <property type="evidence" value="ECO:0007669"/>
    <property type="project" value="InterPro"/>
</dbReference>
<keyword evidence="6" id="KW-0862">Zinc</keyword>
<gene>
    <name evidence="14" type="ORF">BDV34DRAFT_231192</name>
</gene>
<dbReference type="Pfam" id="PF00096">
    <property type="entry name" value="zf-C2H2"/>
    <property type="match status" value="2"/>
</dbReference>
<dbReference type="PANTHER" id="PTHR40626:SF14">
    <property type="entry name" value="C2H2 TYPE ZINC FINGER DOMAIN PROTEIN (AFU_ORTHOLOGUE AFUA_1G02360)"/>
    <property type="match status" value="1"/>
</dbReference>
<evidence type="ECO:0000256" key="2">
    <source>
        <dbReference type="ARBA" id="ARBA00006991"/>
    </source>
</evidence>
<dbReference type="InterPro" id="IPR051059">
    <property type="entry name" value="VerF-like"/>
</dbReference>
<keyword evidence="10" id="KW-0539">Nucleus</keyword>
<dbReference type="Proteomes" id="UP000326532">
    <property type="component" value="Unassembled WGS sequence"/>
</dbReference>
<comment type="similarity">
    <text evidence="2">Belongs to the krueppel C2H2-type zinc-finger protein family.</text>
</comment>
<evidence type="ECO:0000313" key="14">
    <source>
        <dbReference type="EMBL" id="KAB8199456.1"/>
    </source>
</evidence>
<dbReference type="InterPro" id="IPR036236">
    <property type="entry name" value="Znf_C2H2_sf"/>
</dbReference>
<comment type="subcellular location">
    <subcellularLocation>
        <location evidence="1">Nucleus</location>
    </subcellularLocation>
</comment>
<dbReference type="OMA" id="SHMINTT"/>
<evidence type="ECO:0000256" key="11">
    <source>
        <dbReference type="PROSITE-ProRule" id="PRU00042"/>
    </source>
</evidence>
<keyword evidence="15" id="KW-1185">Reference proteome</keyword>
<evidence type="ECO:0000256" key="7">
    <source>
        <dbReference type="ARBA" id="ARBA00023015"/>
    </source>
</evidence>
<dbReference type="GO" id="GO:0008270">
    <property type="term" value="F:zinc ion binding"/>
    <property type="evidence" value="ECO:0007669"/>
    <property type="project" value="UniProtKB-KW"/>
</dbReference>
<dbReference type="InterPro" id="IPR007219">
    <property type="entry name" value="XnlR_reg_dom"/>
</dbReference>
<dbReference type="PROSITE" id="PS00028">
    <property type="entry name" value="ZINC_FINGER_C2H2_1"/>
    <property type="match status" value="2"/>
</dbReference>
<evidence type="ECO:0000256" key="4">
    <source>
        <dbReference type="ARBA" id="ARBA00022737"/>
    </source>
</evidence>
<dbReference type="FunFam" id="3.30.160.60:FF:001498">
    <property type="entry name" value="Zinc finger protein 404"/>
    <property type="match status" value="1"/>
</dbReference>
<feature type="domain" description="C2H2-type" evidence="13">
    <location>
        <begin position="42"/>
        <end position="69"/>
    </location>
</feature>
<dbReference type="GO" id="GO:0000978">
    <property type="term" value="F:RNA polymerase II cis-regulatory region sequence-specific DNA binding"/>
    <property type="evidence" value="ECO:0007669"/>
    <property type="project" value="InterPro"/>
</dbReference>
<reference evidence="14 15" key="1">
    <citation type="submission" date="2019-04" db="EMBL/GenBank/DDBJ databases">
        <title>Fungal friends and foes A comparative genomics study of 23 Aspergillus species from section Flavi.</title>
        <authorList>
            <consortium name="DOE Joint Genome Institute"/>
            <person name="Kjaerbolling I."/>
            <person name="Vesth T.C."/>
            <person name="Frisvad J.C."/>
            <person name="Nybo J.L."/>
            <person name="Theobald S."/>
            <person name="Kildgaard S."/>
            <person name="Petersen T.I."/>
            <person name="Kuo A."/>
            <person name="Sato A."/>
            <person name="Lyhne E.K."/>
            <person name="Kogle M.E."/>
            <person name="Wiebenga A."/>
            <person name="Kun R.S."/>
            <person name="Lubbers R.J."/>
            <person name="Makela M.R."/>
            <person name="Barry K."/>
            <person name="Chovatia M."/>
            <person name="Clum A."/>
            <person name="Daum C."/>
            <person name="Haridas S."/>
            <person name="He G."/>
            <person name="LaButti K."/>
            <person name="Lipzen A."/>
            <person name="Mondo S."/>
            <person name="Pangilinan J."/>
            <person name="Riley R."/>
            <person name="Salamov A."/>
            <person name="Simmons B.A."/>
            <person name="Magnuson J.K."/>
            <person name="Henrissat B."/>
            <person name="Mortensen U.H."/>
            <person name="Larsen T.O."/>
            <person name="De vries R.P."/>
            <person name="Grigoriev I.V."/>
            <person name="Machida M."/>
            <person name="Baker S.E."/>
            <person name="Andersen M.R."/>
        </authorList>
    </citation>
    <scope>NUCLEOTIDE SEQUENCE [LARGE SCALE GENOMIC DNA]</scope>
    <source>
        <strain evidence="14 15">CBS 117618</strain>
    </source>
</reference>
<dbReference type="GO" id="GO:0000785">
    <property type="term" value="C:chromatin"/>
    <property type="evidence" value="ECO:0007669"/>
    <property type="project" value="TreeGrafter"/>
</dbReference>
<evidence type="ECO:0000313" key="15">
    <source>
        <dbReference type="Proteomes" id="UP000326532"/>
    </source>
</evidence>
<dbReference type="SUPFAM" id="SSF57667">
    <property type="entry name" value="beta-beta-alpha zinc fingers"/>
    <property type="match status" value="1"/>
</dbReference>
<evidence type="ECO:0000256" key="9">
    <source>
        <dbReference type="ARBA" id="ARBA00023163"/>
    </source>
</evidence>